<dbReference type="GO" id="GO:0005737">
    <property type="term" value="C:cytoplasm"/>
    <property type="evidence" value="ECO:0007669"/>
    <property type="project" value="TreeGrafter"/>
</dbReference>
<comment type="similarity">
    <text evidence="1">Belongs to the RCAN family.</text>
</comment>
<dbReference type="InterPro" id="IPR035979">
    <property type="entry name" value="RBD_domain_sf"/>
</dbReference>
<dbReference type="InterPro" id="IPR006931">
    <property type="entry name" value="Calcipressin"/>
</dbReference>
<dbReference type="GO" id="GO:0008597">
    <property type="term" value="F:calcium-dependent protein serine/threonine phosphatase regulator activity"/>
    <property type="evidence" value="ECO:0007669"/>
    <property type="project" value="TreeGrafter"/>
</dbReference>
<dbReference type="InterPro" id="IPR012677">
    <property type="entry name" value="Nucleotide-bd_a/b_plait_sf"/>
</dbReference>
<evidence type="ECO:0000313" key="3">
    <source>
        <dbReference type="EMBL" id="OQV13727.1"/>
    </source>
</evidence>
<dbReference type="Pfam" id="PF04847">
    <property type="entry name" value="Calcipressin"/>
    <property type="match status" value="1"/>
</dbReference>
<feature type="region of interest" description="Disordered" evidence="2">
    <location>
        <begin position="220"/>
        <end position="261"/>
    </location>
</feature>
<evidence type="ECO:0000313" key="4">
    <source>
        <dbReference type="Proteomes" id="UP000192578"/>
    </source>
</evidence>
<dbReference type="OrthoDB" id="17212at2759"/>
<dbReference type="Gene3D" id="3.30.70.330">
    <property type="match status" value="1"/>
</dbReference>
<dbReference type="GO" id="GO:0019722">
    <property type="term" value="P:calcium-mediated signaling"/>
    <property type="evidence" value="ECO:0007669"/>
    <property type="project" value="InterPro"/>
</dbReference>
<dbReference type="GO" id="GO:0003676">
    <property type="term" value="F:nucleic acid binding"/>
    <property type="evidence" value="ECO:0007669"/>
    <property type="project" value="InterPro"/>
</dbReference>
<dbReference type="CDD" id="cd12434">
    <property type="entry name" value="RRM_RCAN_like"/>
    <property type="match status" value="1"/>
</dbReference>
<dbReference type="AlphaFoldDB" id="A0A1W0WEX8"/>
<keyword evidence="4" id="KW-1185">Reference proteome</keyword>
<feature type="region of interest" description="Disordered" evidence="2">
    <location>
        <begin position="1"/>
        <end position="58"/>
    </location>
</feature>
<comment type="caution">
    <text evidence="3">The sequence shown here is derived from an EMBL/GenBank/DDBJ whole genome shotgun (WGS) entry which is preliminary data.</text>
</comment>
<organism evidence="3 4">
    <name type="scientific">Hypsibius exemplaris</name>
    <name type="common">Freshwater tardigrade</name>
    <dbReference type="NCBI Taxonomy" id="2072580"/>
    <lineage>
        <taxon>Eukaryota</taxon>
        <taxon>Metazoa</taxon>
        <taxon>Ecdysozoa</taxon>
        <taxon>Tardigrada</taxon>
        <taxon>Eutardigrada</taxon>
        <taxon>Parachela</taxon>
        <taxon>Hypsibioidea</taxon>
        <taxon>Hypsibiidae</taxon>
        <taxon>Hypsibius</taxon>
    </lineage>
</organism>
<dbReference type="SUPFAM" id="SSF54928">
    <property type="entry name" value="RNA-binding domain, RBD"/>
    <property type="match status" value="1"/>
</dbReference>
<name>A0A1W0WEX8_HYPEX</name>
<dbReference type="PANTHER" id="PTHR10300">
    <property type="entry name" value="CALCIPRESSIN"/>
    <property type="match status" value="1"/>
</dbReference>
<protein>
    <submittedName>
        <fullName evidence="3">Calcipressin-2</fullName>
    </submittedName>
</protein>
<evidence type="ECO:0000256" key="1">
    <source>
        <dbReference type="ARBA" id="ARBA00008209"/>
    </source>
</evidence>
<gene>
    <name evidence="3" type="ORF">BV898_12042</name>
</gene>
<dbReference type="Proteomes" id="UP000192578">
    <property type="component" value="Unassembled WGS sequence"/>
</dbReference>
<dbReference type="PANTHER" id="PTHR10300:SF14">
    <property type="entry name" value="PROTEIN SARAH"/>
    <property type="match status" value="1"/>
</dbReference>
<accession>A0A1W0WEX8</accession>
<dbReference type="EMBL" id="MTYJ01000117">
    <property type="protein sequence ID" value="OQV13727.1"/>
    <property type="molecule type" value="Genomic_DNA"/>
</dbReference>
<proteinExistence type="inferred from homology"/>
<evidence type="ECO:0000256" key="2">
    <source>
        <dbReference type="SAM" id="MobiDB-lite"/>
    </source>
</evidence>
<sequence length="261" mass="29046">MYDNDVEFTDLSAESSEKNHNKRKRDLRKLNSAGGSTDSEDISEASSTASLGDERNNGEVSEATSSILITNMDAAIFTDRDVMEMFENLLRKYDPNVRVLYFKSFSRARADMSSVLLASSAKEDLTGLQFGGKVLKCFFFRDLLLGRRNSDHLELPPLEKQFLISPPVSPPVGWEPVQEGEPVMDYELLTALASLQPGESHELHPGVQSQNIPSIYLQPCETDEGLPSSVSDSPDYSDAEETLTRRKGTKVQILQTRRPPV</sequence>
<dbReference type="GO" id="GO:0005634">
    <property type="term" value="C:nucleus"/>
    <property type="evidence" value="ECO:0007669"/>
    <property type="project" value="TreeGrafter"/>
</dbReference>
<reference evidence="4" key="1">
    <citation type="submission" date="2017-01" db="EMBL/GenBank/DDBJ databases">
        <title>Comparative genomics of anhydrobiosis in the tardigrade Hypsibius dujardini.</title>
        <authorList>
            <person name="Yoshida Y."/>
            <person name="Koutsovoulos G."/>
            <person name="Laetsch D."/>
            <person name="Stevens L."/>
            <person name="Kumar S."/>
            <person name="Horikawa D."/>
            <person name="Ishino K."/>
            <person name="Komine S."/>
            <person name="Tomita M."/>
            <person name="Blaxter M."/>
            <person name="Arakawa K."/>
        </authorList>
    </citation>
    <scope>NUCLEOTIDE SEQUENCE [LARGE SCALE GENOMIC DNA]</scope>
    <source>
        <strain evidence="4">Z151</strain>
    </source>
</reference>